<sequence length="67" mass="7818">MLSFEEYLVQKNIDQAQFQAAEPARFLEWGTLFASIHPDSFTAQKKFLINDVRRRYLLNDPNAPKTS</sequence>
<evidence type="ECO:0000313" key="2">
    <source>
        <dbReference type="Proteomes" id="UP000479293"/>
    </source>
</evidence>
<evidence type="ECO:0000313" key="1">
    <source>
        <dbReference type="EMBL" id="MPR36893.1"/>
    </source>
</evidence>
<dbReference type="AlphaFoldDB" id="A0A7C9FZK7"/>
<name>A0A7C9FZK7_9BACT</name>
<accession>A0A7C9FZK7</accession>
<protein>
    <submittedName>
        <fullName evidence="1">Uncharacterized protein</fullName>
    </submittedName>
</protein>
<dbReference type="RefSeq" id="WP_152765188.1">
    <property type="nucleotide sequence ID" value="NZ_WHLY01000002.1"/>
</dbReference>
<organism evidence="1 2">
    <name type="scientific">Salmonirosea aquatica</name>
    <dbReference type="NCBI Taxonomy" id="2654236"/>
    <lineage>
        <taxon>Bacteria</taxon>
        <taxon>Pseudomonadati</taxon>
        <taxon>Bacteroidota</taxon>
        <taxon>Cytophagia</taxon>
        <taxon>Cytophagales</taxon>
        <taxon>Spirosomataceae</taxon>
        <taxon>Salmonirosea</taxon>
    </lineage>
</organism>
<dbReference type="EMBL" id="WHLY01000002">
    <property type="protein sequence ID" value="MPR36893.1"/>
    <property type="molecule type" value="Genomic_DNA"/>
</dbReference>
<comment type="caution">
    <text evidence="1">The sequence shown here is derived from an EMBL/GenBank/DDBJ whole genome shotgun (WGS) entry which is preliminary data.</text>
</comment>
<dbReference type="Proteomes" id="UP000479293">
    <property type="component" value="Unassembled WGS sequence"/>
</dbReference>
<keyword evidence="2" id="KW-1185">Reference proteome</keyword>
<reference evidence="1 2" key="1">
    <citation type="submission" date="2019-10" db="EMBL/GenBank/DDBJ databases">
        <title>Draft Genome Sequence of Cytophagaceae sp. SJW1-29.</title>
        <authorList>
            <person name="Choi A."/>
        </authorList>
    </citation>
    <scope>NUCLEOTIDE SEQUENCE [LARGE SCALE GENOMIC DNA]</scope>
    <source>
        <strain evidence="1 2">SJW1-29</strain>
    </source>
</reference>
<gene>
    <name evidence="1" type="ORF">GBK04_27065</name>
</gene>
<proteinExistence type="predicted"/>